<name>A0A8J2YIB7_9RHOB</name>
<organism evidence="9 10">
    <name type="scientific">Agaricicola taiwanensis</name>
    <dbReference type="NCBI Taxonomy" id="591372"/>
    <lineage>
        <taxon>Bacteria</taxon>
        <taxon>Pseudomonadati</taxon>
        <taxon>Pseudomonadota</taxon>
        <taxon>Alphaproteobacteria</taxon>
        <taxon>Rhodobacterales</taxon>
        <taxon>Paracoccaceae</taxon>
        <taxon>Agaricicola</taxon>
    </lineage>
</organism>
<dbReference type="InterPro" id="IPR003156">
    <property type="entry name" value="DHHA1_dom"/>
</dbReference>
<reference evidence="9" key="2">
    <citation type="submission" date="2020-09" db="EMBL/GenBank/DDBJ databases">
        <authorList>
            <person name="Sun Q."/>
            <person name="Sedlacek I."/>
        </authorList>
    </citation>
    <scope>NUCLEOTIDE SEQUENCE</scope>
    <source>
        <strain evidence="9">CCM 7684</strain>
    </source>
</reference>
<feature type="domain" description="DDH" evidence="6">
    <location>
        <begin position="106"/>
        <end position="239"/>
    </location>
</feature>
<evidence type="ECO:0000259" key="6">
    <source>
        <dbReference type="Pfam" id="PF01368"/>
    </source>
</evidence>
<dbReference type="InterPro" id="IPR004610">
    <property type="entry name" value="RecJ"/>
</dbReference>
<sequence length="604" mass="62998">MLMRIATALALEPGDTAFLGVHRSATGRRWRERLDGRGQALALAMAQAHGIPDLLARVIAGRGVQMEEVARHLDPTLRALMPDPSTLTDMDQAAERLAAAIRREERVAIFGDYDVDGATSAAILGQFLRACGTIFDIHIPDRIFEGYGPNVPAIRDLAARGAKLLVTVDCGTTSHEALAEARKLGLDVVVLDHHQAPEDLPAATALVNPNRLDDVSGQGHLAACGVVFLAIVATARTLRHSGYWTTERPQPDLLAFTDLAALGTVADVVPLVGVNRALVATGLKAMAARLRPGTRALMDVARMDAAPSPYHLGFLLGPRINAGGRIGNAALGARLLLSADPVEAMAIAAELDRLNEERRAVEAATLAEADAQVPEETEDTVIVTSGQGWHPGVVGLVSARLKEKFCRPAFAFAIGEDGLATGSGRSIPGVDLGGAVREAVDEGIAIKGGGHAMAAGVTLAAADIPRFQSYLSERLASDVTASQAADALTFDGALSAGGATADLTRALQRGGPYGTGNSEPTFAFPNHTLVSASVVGTGHIRIRIRSGDGATVSGIAFRCADRPLGRALVDAQGRMVHLAGRIAEDTWGGGSRIEIRVCDLAVAG</sequence>
<evidence type="ECO:0000259" key="8">
    <source>
        <dbReference type="Pfam" id="PF17768"/>
    </source>
</evidence>
<proteinExistence type="inferred from homology"/>
<comment type="similarity">
    <text evidence="1">Belongs to the RecJ family.</text>
</comment>
<dbReference type="InterPro" id="IPR051673">
    <property type="entry name" value="SSDNA_exonuclease_RecJ"/>
</dbReference>
<dbReference type="InterPro" id="IPR038763">
    <property type="entry name" value="DHH_sf"/>
</dbReference>
<evidence type="ECO:0000256" key="2">
    <source>
        <dbReference type="ARBA" id="ARBA00019841"/>
    </source>
</evidence>
<evidence type="ECO:0000259" key="7">
    <source>
        <dbReference type="Pfam" id="PF02272"/>
    </source>
</evidence>
<evidence type="ECO:0000256" key="4">
    <source>
        <dbReference type="ARBA" id="ARBA00022801"/>
    </source>
</evidence>
<evidence type="ECO:0000313" key="9">
    <source>
        <dbReference type="EMBL" id="GGE45110.1"/>
    </source>
</evidence>
<dbReference type="GO" id="GO:0006281">
    <property type="term" value="P:DNA repair"/>
    <property type="evidence" value="ECO:0007669"/>
    <property type="project" value="InterPro"/>
</dbReference>
<keyword evidence="3" id="KW-0540">Nuclease</keyword>
<dbReference type="GO" id="GO:0006310">
    <property type="term" value="P:DNA recombination"/>
    <property type="evidence" value="ECO:0007669"/>
    <property type="project" value="InterPro"/>
</dbReference>
<evidence type="ECO:0000256" key="1">
    <source>
        <dbReference type="ARBA" id="ARBA00005915"/>
    </source>
</evidence>
<reference evidence="9" key="1">
    <citation type="journal article" date="2014" name="Int. J. Syst. Evol. Microbiol.">
        <title>Complete genome sequence of Corynebacterium casei LMG S-19264T (=DSM 44701T), isolated from a smear-ripened cheese.</title>
        <authorList>
            <consortium name="US DOE Joint Genome Institute (JGI-PGF)"/>
            <person name="Walter F."/>
            <person name="Albersmeier A."/>
            <person name="Kalinowski J."/>
            <person name="Ruckert C."/>
        </authorList>
    </citation>
    <scope>NUCLEOTIDE SEQUENCE</scope>
    <source>
        <strain evidence="9">CCM 7684</strain>
    </source>
</reference>
<dbReference type="AlphaFoldDB" id="A0A8J2YIB7"/>
<protein>
    <recommendedName>
        <fullName evidence="2">Single-stranded-DNA-specific exonuclease RecJ</fullName>
    </recommendedName>
</protein>
<dbReference type="PANTHER" id="PTHR30255:SF2">
    <property type="entry name" value="SINGLE-STRANDED-DNA-SPECIFIC EXONUCLEASE RECJ"/>
    <property type="match status" value="1"/>
</dbReference>
<dbReference type="InterPro" id="IPR041122">
    <property type="entry name" value="RecJ_OB"/>
</dbReference>
<accession>A0A8J2YIB7</accession>
<dbReference type="Pfam" id="PF17768">
    <property type="entry name" value="RecJ_OB"/>
    <property type="match status" value="1"/>
</dbReference>
<dbReference type="InterPro" id="IPR001667">
    <property type="entry name" value="DDH_dom"/>
</dbReference>
<keyword evidence="10" id="KW-1185">Reference proteome</keyword>
<dbReference type="PANTHER" id="PTHR30255">
    <property type="entry name" value="SINGLE-STRANDED-DNA-SPECIFIC EXONUCLEASE RECJ"/>
    <property type="match status" value="1"/>
</dbReference>
<dbReference type="GO" id="GO:0008409">
    <property type="term" value="F:5'-3' exonuclease activity"/>
    <property type="evidence" value="ECO:0007669"/>
    <property type="project" value="InterPro"/>
</dbReference>
<evidence type="ECO:0000313" key="10">
    <source>
        <dbReference type="Proteomes" id="UP000602745"/>
    </source>
</evidence>
<dbReference type="Pfam" id="PF01368">
    <property type="entry name" value="DHH"/>
    <property type="match status" value="1"/>
</dbReference>
<evidence type="ECO:0000256" key="3">
    <source>
        <dbReference type="ARBA" id="ARBA00022722"/>
    </source>
</evidence>
<dbReference type="RefSeq" id="WP_229729371.1">
    <property type="nucleotide sequence ID" value="NZ_BMCP01000002.1"/>
</dbReference>
<dbReference type="Gene3D" id="3.90.1640.30">
    <property type="match status" value="1"/>
</dbReference>
<dbReference type="EMBL" id="BMCP01000002">
    <property type="protein sequence ID" value="GGE45110.1"/>
    <property type="molecule type" value="Genomic_DNA"/>
</dbReference>
<dbReference type="NCBIfam" id="TIGR00644">
    <property type="entry name" value="recJ"/>
    <property type="match status" value="1"/>
</dbReference>
<comment type="caution">
    <text evidence="9">The sequence shown here is derived from an EMBL/GenBank/DDBJ whole genome shotgun (WGS) entry which is preliminary data.</text>
</comment>
<keyword evidence="4" id="KW-0378">Hydrolase</keyword>
<dbReference type="Proteomes" id="UP000602745">
    <property type="component" value="Unassembled WGS sequence"/>
</dbReference>
<dbReference type="Pfam" id="PF02272">
    <property type="entry name" value="DHHA1"/>
    <property type="match status" value="1"/>
</dbReference>
<gene>
    <name evidence="9" type="primary">recJ</name>
    <name evidence="9" type="ORF">GCM10007276_22840</name>
</gene>
<feature type="domain" description="RecJ OB" evidence="8">
    <location>
        <begin position="491"/>
        <end position="599"/>
    </location>
</feature>
<dbReference type="GO" id="GO:0003676">
    <property type="term" value="F:nucleic acid binding"/>
    <property type="evidence" value="ECO:0007669"/>
    <property type="project" value="InterPro"/>
</dbReference>
<keyword evidence="5 9" id="KW-0269">Exonuclease</keyword>
<dbReference type="Gene3D" id="3.10.310.30">
    <property type="match status" value="1"/>
</dbReference>
<dbReference type="SUPFAM" id="SSF64182">
    <property type="entry name" value="DHH phosphoesterases"/>
    <property type="match status" value="1"/>
</dbReference>
<evidence type="ECO:0000256" key="5">
    <source>
        <dbReference type="ARBA" id="ARBA00022839"/>
    </source>
</evidence>
<feature type="domain" description="DHHA1" evidence="7">
    <location>
        <begin position="379"/>
        <end position="475"/>
    </location>
</feature>